<dbReference type="Proteomes" id="UP000244089">
    <property type="component" value="Unassembled WGS sequence"/>
</dbReference>
<proteinExistence type="inferred from homology"/>
<gene>
    <name evidence="5" type="ORF">C7957_12732</name>
    <name evidence="4" type="ORF">C8C76_11343</name>
</gene>
<dbReference type="PANTHER" id="PTHR42956:SF1">
    <property type="entry name" value="NITROGENASE IRON-MOLYBDENUM COFACTOR BIOSYNTHESIS PROTEIN NIFE"/>
    <property type="match status" value="1"/>
</dbReference>
<dbReference type="InterPro" id="IPR000510">
    <property type="entry name" value="Nase/OxRdtase_comp1"/>
</dbReference>
<keyword evidence="1 2" id="KW-0535">Nitrogen fixation</keyword>
<reference evidence="4 6" key="1">
    <citation type="submission" date="2018-04" db="EMBL/GenBank/DDBJ databases">
        <title>Subsurface microbial communities from deep shales in Ohio and West Virginia, USA.</title>
        <authorList>
            <person name="Wrighton K."/>
        </authorList>
    </citation>
    <scope>NUCLEOTIDE SEQUENCE [LARGE SCALE GENOMIC DNA]</scope>
    <source>
        <strain evidence="5 7">MSL 7</strain>
        <strain evidence="4 6">WC1</strain>
    </source>
</reference>
<dbReference type="Gene3D" id="3.40.50.12380">
    <property type="entry name" value="Nitrogenase MoFe cofactor biosynthesis protein NifE, C-terminal"/>
    <property type="match status" value="1"/>
</dbReference>
<comment type="caution">
    <text evidence="4">The sequence shown here is derived from an EMBL/GenBank/DDBJ whole genome shotgun (WGS) entry which is preliminary data.</text>
</comment>
<evidence type="ECO:0000256" key="1">
    <source>
        <dbReference type="ARBA" id="ARBA00023231"/>
    </source>
</evidence>
<evidence type="ECO:0000313" key="4">
    <source>
        <dbReference type="EMBL" id="PTV98911.1"/>
    </source>
</evidence>
<sequence length="523" mass="58404">MKSPKSNEALAERKDFIMTKGDNKGNIKCDQHSLAGAVSQRACVYSGARVVLNPVKDAYHLVHGPIGCASYTWDIRGSLTSGADFFRSSFSTDLREKDIVFGGEAKLEIVIEELMEKEQYKPEVIFIYSTCVVGVIGDDLKAVARKAEEKYGVRVIPVESSGFAGTKSKGYKAACEALLNLMSDFKAESNRVDSNKKAADRKNKIKEISDRSEDYTGMNTKEKIRVLQKKLRYINSLQTGKAIDDFKNKKIKEQVEKGKYRKKINLLGDYNLAAEGWIIENYLNEVGIELVARFTGDSSIKDIRRAPTAELNIVQCAGSMKYLAKRMQQEFGIPFLEISFLGLQDSLDSLRKIARFLDDQIIINKVEKLIARRLPDTEAKLKIYKNYLAGKKAAIYVGGAFKAISLVKQFNDLGIKTVMVGTQNGKESDYEELKELTDSGTIILDDANPSELEVFMREKGADVLVGGVKDRALAYKMGIAFFDHNHERKHPLVGFEGVVNLAQELDLTINSPIWKAIRSGIDE</sequence>
<accession>A0A2T5RJR3</accession>
<evidence type="ECO:0000256" key="2">
    <source>
        <dbReference type="RuleBase" id="RU004021"/>
    </source>
</evidence>
<dbReference type="RefSeq" id="WP_108139982.1">
    <property type="nucleotide sequence ID" value="NZ_JBQPXQ010000013.1"/>
</dbReference>
<evidence type="ECO:0000313" key="6">
    <source>
        <dbReference type="Proteomes" id="UP000244089"/>
    </source>
</evidence>
<dbReference type="GO" id="GO:0016163">
    <property type="term" value="F:nitrogenase activity"/>
    <property type="evidence" value="ECO:0007669"/>
    <property type="project" value="InterPro"/>
</dbReference>
<comment type="similarity">
    <text evidence="2">Belongs to the NifD/NifK/NifE/NifN family.</text>
</comment>
<dbReference type="Proteomes" id="UP000295176">
    <property type="component" value="Unassembled WGS sequence"/>
</dbReference>
<dbReference type="PROSITE" id="PS00699">
    <property type="entry name" value="NITROGENASE_1_1"/>
    <property type="match status" value="1"/>
</dbReference>
<protein>
    <submittedName>
        <fullName evidence="4">Nitrogenase molybdenum-cofactor synthesis protein NifE</fullName>
    </submittedName>
</protein>
<dbReference type="InterPro" id="IPR049939">
    <property type="entry name" value="NifE-like"/>
</dbReference>
<organism evidence="4 6">
    <name type="scientific">Halanaerobium saccharolyticum</name>
    <dbReference type="NCBI Taxonomy" id="43595"/>
    <lineage>
        <taxon>Bacteria</taxon>
        <taxon>Bacillati</taxon>
        <taxon>Bacillota</taxon>
        <taxon>Clostridia</taxon>
        <taxon>Halanaerobiales</taxon>
        <taxon>Halanaerobiaceae</taxon>
        <taxon>Halanaerobium</taxon>
    </lineage>
</organism>
<dbReference type="Pfam" id="PF00148">
    <property type="entry name" value="Oxidored_nitro"/>
    <property type="match status" value="1"/>
</dbReference>
<dbReference type="Gene3D" id="3.40.50.1980">
    <property type="entry name" value="Nitrogenase molybdenum iron protein domain"/>
    <property type="match status" value="1"/>
</dbReference>
<dbReference type="AlphaFoldDB" id="A0A2T5RJR3"/>
<dbReference type="EMBL" id="QAXS01000013">
    <property type="protein sequence ID" value="PTV98911.1"/>
    <property type="molecule type" value="Genomic_DNA"/>
</dbReference>
<name>A0A2T5RJR3_9FIRM</name>
<dbReference type="PANTHER" id="PTHR42956">
    <property type="entry name" value="NITROGENASE IRON-MOLYBDENUM COFACTOR BIOSYNTHESIS PROTEIN NIFE"/>
    <property type="match status" value="1"/>
</dbReference>
<dbReference type="PROSITE" id="PS00090">
    <property type="entry name" value="NITROGENASE_1_2"/>
    <property type="match status" value="1"/>
</dbReference>
<dbReference type="InterPro" id="IPR000318">
    <property type="entry name" value="Nase_comp1_CS"/>
</dbReference>
<dbReference type="EMBL" id="SNXX01000027">
    <property type="protein sequence ID" value="TDP89033.1"/>
    <property type="molecule type" value="Genomic_DNA"/>
</dbReference>
<evidence type="ECO:0000313" key="7">
    <source>
        <dbReference type="Proteomes" id="UP000295176"/>
    </source>
</evidence>
<evidence type="ECO:0000313" key="5">
    <source>
        <dbReference type="EMBL" id="TDP89033.1"/>
    </source>
</evidence>
<dbReference type="SUPFAM" id="SSF53807">
    <property type="entry name" value="Helical backbone' metal receptor"/>
    <property type="match status" value="1"/>
</dbReference>
<feature type="domain" description="Nitrogenase/oxidoreductase component 1" evidence="3">
    <location>
        <begin position="43"/>
        <end position="508"/>
    </location>
</feature>
<evidence type="ECO:0000259" key="3">
    <source>
        <dbReference type="Pfam" id="PF00148"/>
    </source>
</evidence>
<dbReference type="OrthoDB" id="9767044at2"/>